<keyword evidence="2" id="KW-1185">Reference proteome</keyword>
<dbReference type="KEGG" id="csty:KN1_28490"/>
<dbReference type="AlphaFoldDB" id="A0A8D5ZKR7"/>
<accession>A0A8D5ZKR7</accession>
<dbReference type="Proteomes" id="UP000825123">
    <property type="component" value="Chromosome"/>
</dbReference>
<gene>
    <name evidence="1" type="ORF">KN1_28490</name>
</gene>
<dbReference type="EMBL" id="AP024597">
    <property type="protein sequence ID" value="BCU71552.1"/>
    <property type="molecule type" value="Genomic_DNA"/>
</dbReference>
<sequence>MSEVDPCFLAWVYLLEKINKKEDGNEEGKEGKNGGSQFSP</sequence>
<dbReference type="RefSeq" id="WP_258712527.1">
    <property type="nucleotide sequence ID" value="NZ_AP024597.1"/>
</dbReference>
<protein>
    <submittedName>
        <fullName evidence="1">Uncharacterized protein</fullName>
    </submittedName>
</protein>
<organism evidence="1 2">
    <name type="scientific">Stygiolobus caldivivus</name>
    <dbReference type="NCBI Taxonomy" id="2824673"/>
    <lineage>
        <taxon>Archaea</taxon>
        <taxon>Thermoproteota</taxon>
        <taxon>Thermoprotei</taxon>
        <taxon>Sulfolobales</taxon>
        <taxon>Sulfolobaceae</taxon>
        <taxon>Stygiolobus</taxon>
    </lineage>
</organism>
<proteinExistence type="predicted"/>
<evidence type="ECO:0000313" key="1">
    <source>
        <dbReference type="EMBL" id="BCU71552.1"/>
    </source>
</evidence>
<dbReference type="GeneID" id="74631453"/>
<reference evidence="1 2" key="1">
    <citation type="submission" date="2021-04" db="EMBL/GenBank/DDBJ databases">
        <title>Complete genome sequence of Stygiolobus sp. KN-1.</title>
        <authorList>
            <person name="Nakamura K."/>
            <person name="Sakai H."/>
            <person name="Kurosawa N."/>
        </authorList>
    </citation>
    <scope>NUCLEOTIDE SEQUENCE [LARGE SCALE GENOMIC DNA]</scope>
    <source>
        <strain evidence="1 2">KN-1</strain>
    </source>
</reference>
<name>A0A8D5ZKR7_9CREN</name>
<evidence type="ECO:0000313" key="2">
    <source>
        <dbReference type="Proteomes" id="UP000825123"/>
    </source>
</evidence>